<evidence type="ECO:0000313" key="2">
    <source>
        <dbReference type="Proteomes" id="UP001066276"/>
    </source>
</evidence>
<dbReference type="Proteomes" id="UP001066276">
    <property type="component" value="Chromosome 3_2"/>
</dbReference>
<dbReference type="EMBL" id="JANPWB010000006">
    <property type="protein sequence ID" value="KAJ1178476.1"/>
    <property type="molecule type" value="Genomic_DNA"/>
</dbReference>
<comment type="caution">
    <text evidence="1">The sequence shown here is derived from an EMBL/GenBank/DDBJ whole genome shotgun (WGS) entry which is preliminary data.</text>
</comment>
<accession>A0AAV7TQD9</accession>
<reference evidence="1" key="1">
    <citation type="journal article" date="2022" name="bioRxiv">
        <title>Sequencing and chromosome-scale assembly of the giantPleurodeles waltlgenome.</title>
        <authorList>
            <person name="Brown T."/>
            <person name="Elewa A."/>
            <person name="Iarovenko S."/>
            <person name="Subramanian E."/>
            <person name="Araus A.J."/>
            <person name="Petzold A."/>
            <person name="Susuki M."/>
            <person name="Suzuki K.-i.T."/>
            <person name="Hayashi T."/>
            <person name="Toyoda A."/>
            <person name="Oliveira C."/>
            <person name="Osipova E."/>
            <person name="Leigh N.D."/>
            <person name="Simon A."/>
            <person name="Yun M.H."/>
        </authorList>
    </citation>
    <scope>NUCLEOTIDE SEQUENCE</scope>
    <source>
        <strain evidence="1">20211129_DDA</strain>
        <tissue evidence="1">Liver</tissue>
    </source>
</reference>
<sequence>MPSLTVVALEAARRLVRGERVPCCGTKKRLYPRAEVPWQAQKACHKQCALARKSRLLAGRTPALDLSSWETPAEKSFFSVQESGGGGLGFKSVVPRLNRED</sequence>
<keyword evidence="2" id="KW-1185">Reference proteome</keyword>
<proteinExistence type="predicted"/>
<gene>
    <name evidence="1" type="ORF">NDU88_003722</name>
</gene>
<organism evidence="1 2">
    <name type="scientific">Pleurodeles waltl</name>
    <name type="common">Iberian ribbed newt</name>
    <dbReference type="NCBI Taxonomy" id="8319"/>
    <lineage>
        <taxon>Eukaryota</taxon>
        <taxon>Metazoa</taxon>
        <taxon>Chordata</taxon>
        <taxon>Craniata</taxon>
        <taxon>Vertebrata</taxon>
        <taxon>Euteleostomi</taxon>
        <taxon>Amphibia</taxon>
        <taxon>Batrachia</taxon>
        <taxon>Caudata</taxon>
        <taxon>Salamandroidea</taxon>
        <taxon>Salamandridae</taxon>
        <taxon>Pleurodelinae</taxon>
        <taxon>Pleurodeles</taxon>
    </lineage>
</organism>
<dbReference type="AlphaFoldDB" id="A0AAV7TQD9"/>
<protein>
    <submittedName>
        <fullName evidence="1">Uncharacterized protein</fullName>
    </submittedName>
</protein>
<evidence type="ECO:0000313" key="1">
    <source>
        <dbReference type="EMBL" id="KAJ1178476.1"/>
    </source>
</evidence>
<name>A0AAV7TQD9_PLEWA</name>